<keyword evidence="2" id="KW-0732">Signal</keyword>
<proteinExistence type="predicted"/>
<organism evidence="5 6">
    <name type="scientific">Citrullus colocynthis</name>
    <name type="common">colocynth</name>
    <dbReference type="NCBI Taxonomy" id="252529"/>
    <lineage>
        <taxon>Eukaryota</taxon>
        <taxon>Viridiplantae</taxon>
        <taxon>Streptophyta</taxon>
        <taxon>Embryophyta</taxon>
        <taxon>Tracheophyta</taxon>
        <taxon>Spermatophyta</taxon>
        <taxon>Magnoliopsida</taxon>
        <taxon>eudicotyledons</taxon>
        <taxon>Gunneridae</taxon>
        <taxon>Pentapetalae</taxon>
        <taxon>rosids</taxon>
        <taxon>fabids</taxon>
        <taxon>Cucurbitales</taxon>
        <taxon>Cucurbitaceae</taxon>
        <taxon>Benincaseae</taxon>
        <taxon>Citrullus</taxon>
    </lineage>
</organism>
<dbReference type="PANTHER" id="PTHR47988">
    <property type="entry name" value="SOMATIC EMBRYOGENESIS RECEPTOR KINASE 1"/>
    <property type="match status" value="1"/>
</dbReference>
<evidence type="ECO:0000256" key="1">
    <source>
        <dbReference type="ARBA" id="ARBA00022614"/>
    </source>
</evidence>
<evidence type="ECO:0000313" key="5">
    <source>
        <dbReference type="EMBL" id="CAK9313806.1"/>
    </source>
</evidence>
<dbReference type="EMBL" id="OZ021745">
    <property type="protein sequence ID" value="CAK9313806.1"/>
    <property type="molecule type" value="Genomic_DNA"/>
</dbReference>
<protein>
    <recommendedName>
        <fullName evidence="4">Leucine-rich repeat-containing N-terminal plant-type domain-containing protein</fullName>
    </recommendedName>
</protein>
<dbReference type="Proteomes" id="UP001642487">
    <property type="component" value="Chromosome 11"/>
</dbReference>
<feature type="domain" description="Leucine-rich repeat-containing N-terminal plant-type" evidence="4">
    <location>
        <begin position="29"/>
        <end position="68"/>
    </location>
</feature>
<sequence>MEMEQFKVLALGFVSLILLVPPLWLVSANMEGDALHSLRTSLQDPNNVLQSWDPTLVNPCTWFHVTCNNDNSVIRVDLGNAALSGTLVPQLGLLKNLQYLELYSNNISGVIPNDLGNLTSLVSLDLYLNRFSGPIPDTLGKLSKLRFLRLNNNSLSGPIPMSLTNISSLQVLDLSNNHLSGPVPDNGSFSLFTPISFANNLDLCGPVTGRPCPGSPPFSPPPPFVPPPPISSPGELFFERRNRHHPTVLGGFSSPLQNNSRICFSLLPLQHGGWVFVLSPLPMDLCSSTSESASHQNIVVGLFVKGFDDETKCHEVAMHSHCGQAFPQGLHLTSITSHNDRLFVEGYAQ</sequence>
<name>A0ABP0Y3T9_9ROSI</name>
<dbReference type="InterPro" id="IPR013210">
    <property type="entry name" value="LRR_N_plant-typ"/>
</dbReference>
<dbReference type="Pfam" id="PF08263">
    <property type="entry name" value="LRRNT_2"/>
    <property type="match status" value="1"/>
</dbReference>
<dbReference type="InterPro" id="IPR032675">
    <property type="entry name" value="LRR_dom_sf"/>
</dbReference>
<dbReference type="InterPro" id="IPR001611">
    <property type="entry name" value="Leu-rich_rpt"/>
</dbReference>
<dbReference type="Pfam" id="PF00560">
    <property type="entry name" value="LRR_1"/>
    <property type="match status" value="4"/>
</dbReference>
<evidence type="ECO:0000256" key="2">
    <source>
        <dbReference type="ARBA" id="ARBA00022729"/>
    </source>
</evidence>
<dbReference type="Gene3D" id="3.80.10.10">
    <property type="entry name" value="Ribonuclease Inhibitor"/>
    <property type="match status" value="1"/>
</dbReference>
<gene>
    <name evidence="5" type="ORF">CITCOLO1_LOCUS5542</name>
</gene>
<keyword evidence="6" id="KW-1185">Reference proteome</keyword>
<evidence type="ECO:0000313" key="6">
    <source>
        <dbReference type="Proteomes" id="UP001642487"/>
    </source>
</evidence>
<evidence type="ECO:0000256" key="3">
    <source>
        <dbReference type="ARBA" id="ARBA00022737"/>
    </source>
</evidence>
<accession>A0ABP0Y3T9</accession>
<keyword evidence="3" id="KW-0677">Repeat</keyword>
<evidence type="ECO:0000259" key="4">
    <source>
        <dbReference type="Pfam" id="PF08263"/>
    </source>
</evidence>
<dbReference type="SUPFAM" id="SSF52058">
    <property type="entry name" value="L domain-like"/>
    <property type="match status" value="1"/>
</dbReference>
<reference evidence="5 6" key="1">
    <citation type="submission" date="2024-03" db="EMBL/GenBank/DDBJ databases">
        <authorList>
            <person name="Gkanogiannis A."/>
            <person name="Becerra Lopez-Lavalle L."/>
        </authorList>
    </citation>
    <scope>NUCLEOTIDE SEQUENCE [LARGE SCALE GENOMIC DNA]</scope>
</reference>
<keyword evidence="1" id="KW-0433">Leucine-rich repeat</keyword>